<dbReference type="InterPro" id="IPR016135">
    <property type="entry name" value="UBQ-conjugating_enzyme/RWD"/>
</dbReference>
<dbReference type="InterPro" id="IPR000608">
    <property type="entry name" value="UBC"/>
</dbReference>
<dbReference type="PROSITE" id="PS50127">
    <property type="entry name" value="UBC_2"/>
    <property type="match status" value="1"/>
</dbReference>
<evidence type="ECO:0000259" key="1">
    <source>
        <dbReference type="PROSITE" id="PS50127"/>
    </source>
</evidence>
<reference evidence="2" key="1">
    <citation type="journal article" date="2011" name="Genome Res.">
        <title>Deep small RNA sequencing from the nematode Ascaris reveals conservation, functional diversification, and novel developmental profiles.</title>
        <authorList>
            <person name="Wang J."/>
            <person name="Czech B."/>
            <person name="Crunk A."/>
            <person name="Wallace A."/>
            <person name="Mitreva M."/>
            <person name="Hannon G.J."/>
            <person name="Davis R.E."/>
        </authorList>
    </citation>
    <scope>NUCLEOTIDE SEQUENCE</scope>
</reference>
<feature type="domain" description="UBC core" evidence="1">
    <location>
        <begin position="1"/>
        <end position="81"/>
    </location>
</feature>
<accession>F1LDT8</accession>
<name>F1LDT8_ASCSU</name>
<sequence>MLTPSGRFQTNTRLSLLISDFHPDMWNPAWTVSTIITGLLSFMNETTPTLGNLTSTDSEKRALAKKSREFNLNVCPFVLLH</sequence>
<protein>
    <submittedName>
        <fullName evidence="2">Ubiquitin-conjugating enzyme E2 J2</fullName>
    </submittedName>
</protein>
<dbReference type="Gene3D" id="3.10.110.10">
    <property type="entry name" value="Ubiquitin Conjugating Enzyme"/>
    <property type="match status" value="1"/>
</dbReference>
<organism evidence="2">
    <name type="scientific">Ascaris suum</name>
    <name type="common">Pig roundworm</name>
    <name type="synonym">Ascaris lumbricoides</name>
    <dbReference type="NCBI Taxonomy" id="6253"/>
    <lineage>
        <taxon>Eukaryota</taxon>
        <taxon>Metazoa</taxon>
        <taxon>Ecdysozoa</taxon>
        <taxon>Nematoda</taxon>
        <taxon>Chromadorea</taxon>
        <taxon>Rhabditida</taxon>
        <taxon>Spirurina</taxon>
        <taxon>Ascaridomorpha</taxon>
        <taxon>Ascaridoidea</taxon>
        <taxon>Ascarididae</taxon>
        <taxon>Ascaris</taxon>
    </lineage>
</organism>
<dbReference type="AlphaFoldDB" id="F1LDT8"/>
<proteinExistence type="evidence at transcript level"/>
<evidence type="ECO:0000313" key="2">
    <source>
        <dbReference type="EMBL" id="ADY48292.1"/>
    </source>
</evidence>
<dbReference type="EMBL" id="JI179537">
    <property type="protein sequence ID" value="ADY48292.1"/>
    <property type="molecule type" value="mRNA"/>
</dbReference>
<dbReference type="SUPFAM" id="SSF54495">
    <property type="entry name" value="UBC-like"/>
    <property type="match status" value="1"/>
</dbReference>